<dbReference type="PANTHER" id="PTHR15852:SF27">
    <property type="entry name" value="PROTEIN DISULFIDE-ISOMERASE LQY1, CHLOROPLASTIC"/>
    <property type="match status" value="1"/>
</dbReference>
<comment type="caution">
    <text evidence="1">The sequence shown here is derived from an EMBL/GenBank/DDBJ whole genome shotgun (WGS) entry which is preliminary data.</text>
</comment>
<evidence type="ECO:0008006" key="2">
    <source>
        <dbReference type="Google" id="ProtNLM"/>
    </source>
</evidence>
<name>A0A2K1IA21_PHYPA</name>
<dbReference type="InParanoid" id="A0A2K1IA21"/>
<dbReference type="PaxDb" id="3218-PP1S301_31V6.2"/>
<dbReference type="SUPFAM" id="SSF57938">
    <property type="entry name" value="DnaJ/Hsp40 cysteine-rich domain"/>
    <property type="match status" value="1"/>
</dbReference>
<dbReference type="OMA" id="RFCMGAG"/>
<reference evidence="1" key="1">
    <citation type="journal article" date="2008" name="Science">
        <title>The Physcomitrella genome reveals evolutionary insights into the conquest of land by plants.</title>
        <authorList>
            <person name="Rensing S."/>
            <person name="Lang D."/>
            <person name="Zimmer A."/>
            <person name="Terry A."/>
            <person name="Salamov A."/>
            <person name="Shapiro H."/>
            <person name="Nishiyama T."/>
            <person name="Perroud P.-F."/>
            <person name="Lindquist E."/>
            <person name="Kamisugi Y."/>
            <person name="Tanahashi T."/>
            <person name="Sakakibara K."/>
            <person name="Fujita T."/>
            <person name="Oishi K."/>
            <person name="Shin-I T."/>
            <person name="Kuroki Y."/>
            <person name="Toyoda A."/>
            <person name="Suzuki Y."/>
            <person name="Hashimoto A."/>
            <person name="Yamaguchi K."/>
            <person name="Sugano A."/>
            <person name="Kohara Y."/>
            <person name="Fujiyama A."/>
            <person name="Anterola A."/>
            <person name="Aoki S."/>
            <person name="Ashton N."/>
            <person name="Barbazuk W.B."/>
            <person name="Barker E."/>
            <person name="Bennetzen J."/>
            <person name="Bezanilla M."/>
            <person name="Blankenship R."/>
            <person name="Cho S.H."/>
            <person name="Dutcher S."/>
            <person name="Estelle M."/>
            <person name="Fawcett J.A."/>
            <person name="Gundlach H."/>
            <person name="Hanada K."/>
            <person name="Heyl A."/>
            <person name="Hicks K.A."/>
            <person name="Hugh J."/>
            <person name="Lohr M."/>
            <person name="Mayer K."/>
            <person name="Melkozernov A."/>
            <person name="Murata T."/>
            <person name="Nelson D."/>
            <person name="Pils B."/>
            <person name="Prigge M."/>
            <person name="Reiss B."/>
            <person name="Renner T."/>
            <person name="Rombauts S."/>
            <person name="Rushton P."/>
            <person name="Sanderfoot A."/>
            <person name="Schween G."/>
            <person name="Shiu S.-H."/>
            <person name="Stueber K."/>
            <person name="Theodoulou F.L."/>
            <person name="Tu H."/>
            <person name="Van de Peer Y."/>
            <person name="Verrier P.J."/>
            <person name="Waters E."/>
            <person name="Wood A."/>
            <person name="Yang L."/>
            <person name="Cove D."/>
            <person name="Cuming A."/>
            <person name="Hasebe M."/>
            <person name="Lucas S."/>
            <person name="Mishler D.B."/>
            <person name="Reski R."/>
            <person name="Grigoriev I."/>
            <person name="Quatrano R.S."/>
            <person name="Boore J.L."/>
        </authorList>
    </citation>
    <scope>NUCLEOTIDE SEQUENCE [LARGE SCALE GENOMIC DNA]</scope>
</reference>
<dbReference type="STRING" id="3218.A0A2K1IA21"/>
<protein>
    <recommendedName>
        <fullName evidence="2">Protein SPA, chloroplastic</fullName>
    </recommendedName>
</protein>
<evidence type="ECO:0000313" key="1">
    <source>
        <dbReference type="EMBL" id="PNR26121.1"/>
    </source>
</evidence>
<sequence length="173" mass="17925">MASSLACLCPCGAKPLPAVAATAVKPSLRTCFLPPLGENFSKCGVKLANGAARDNGAFVVRALELDQDTLLAISVGVAGLAVGIGVPIFYESQVKGSEGRENDQPCFPCKGTGSQVCRFCVGAGNITVELGGGEREVSKCINCEGSGALTCTTCQGSGIQPRYLDRREYKDDD</sequence>
<dbReference type="EMBL" id="ABEU02000039">
    <property type="protein sequence ID" value="PNR26121.1"/>
    <property type="molecule type" value="Genomic_DNA"/>
</dbReference>
<dbReference type="InterPro" id="IPR035272">
    <property type="entry name" value="DUF5351"/>
</dbReference>
<organism evidence="1">
    <name type="scientific">Physcomitrium patens</name>
    <name type="common">Spreading-leaved earth moss</name>
    <name type="synonym">Physcomitrella patens</name>
    <dbReference type="NCBI Taxonomy" id="3218"/>
    <lineage>
        <taxon>Eukaryota</taxon>
        <taxon>Viridiplantae</taxon>
        <taxon>Streptophyta</taxon>
        <taxon>Embryophyta</taxon>
        <taxon>Bryophyta</taxon>
        <taxon>Bryophytina</taxon>
        <taxon>Bryopsida</taxon>
        <taxon>Funariidae</taxon>
        <taxon>Funariales</taxon>
        <taxon>Funariaceae</taxon>
        <taxon>Physcomitrium</taxon>
    </lineage>
</organism>
<dbReference type="FunCoup" id="A0A2K1IA21">
    <property type="interactions" value="1390"/>
</dbReference>
<gene>
    <name evidence="1" type="ORF">PHYPA_031113</name>
</gene>
<dbReference type="PANTHER" id="PTHR15852">
    <property type="entry name" value="PLASTID TRANSCRIPTIONALLY ACTIVE PROTEIN"/>
    <property type="match status" value="1"/>
</dbReference>
<dbReference type="AlphaFoldDB" id="A0A2K1IA21"/>
<accession>A0A2K1IA21</accession>
<reference evidence="1" key="2">
    <citation type="journal article" date="2018" name="Plant J.">
        <title>The Physcomitrella patens chromosome-scale assembly reveals moss genome structure and evolution.</title>
        <authorList>
            <person name="Lang D."/>
            <person name="Ullrich K.K."/>
            <person name="Murat F."/>
            <person name="Fuchs J."/>
            <person name="Jenkins J."/>
            <person name="Haas F.B."/>
            <person name="Piednoel M."/>
            <person name="Gundlach H."/>
            <person name="Van Bel M."/>
            <person name="Meyberg R."/>
            <person name="Vives C."/>
            <person name="Morata J."/>
            <person name="Symeonidi A."/>
            <person name="Hiss M."/>
            <person name="Muchero W."/>
            <person name="Kamisugi Y."/>
            <person name="Saleh O."/>
            <person name="Blanc G."/>
            <person name="Decker E.L."/>
            <person name="van Gessel N."/>
            <person name="Grimwood J."/>
            <person name="Hayes R.D."/>
            <person name="Graham S.W."/>
            <person name="Gunter L.E."/>
            <person name="McDaniel S.F."/>
            <person name="Hoernstein S.N.W."/>
            <person name="Larsson A."/>
            <person name="Li F.W."/>
            <person name="Perroud P.F."/>
            <person name="Phillips J."/>
            <person name="Ranjan P."/>
            <person name="Rokshar D.S."/>
            <person name="Rothfels C.J."/>
            <person name="Schneider L."/>
            <person name="Shu S."/>
            <person name="Stevenson D.W."/>
            <person name="Thummler F."/>
            <person name="Tillich M."/>
            <person name="Villarreal Aguilar J.C."/>
            <person name="Widiez T."/>
            <person name="Wong G.K."/>
            <person name="Wymore A."/>
            <person name="Zhang Y."/>
            <person name="Zimmer A.D."/>
            <person name="Quatrano R.S."/>
            <person name="Mayer K.F.X."/>
            <person name="Goodstein D."/>
            <person name="Casacuberta J.M."/>
            <person name="Vandepoele K."/>
            <person name="Reski R."/>
            <person name="Cuming A.C."/>
            <person name="Tuskan G.A."/>
            <person name="Maumus F."/>
            <person name="Salse J."/>
            <person name="Schmutz J."/>
            <person name="Rensing S.A."/>
        </authorList>
    </citation>
    <scope>NUCLEOTIDE SEQUENCE [LARGE SCALE GENOMIC DNA]</scope>
</reference>
<dbReference type="InterPro" id="IPR036410">
    <property type="entry name" value="HSP_DnaJ_Cys-rich_dom_sf"/>
</dbReference>
<proteinExistence type="predicted"/>
<dbReference type="Pfam" id="PF17302">
    <property type="entry name" value="DUF5351"/>
    <property type="match status" value="1"/>
</dbReference>